<reference evidence="9 10" key="1">
    <citation type="journal article" date="2024" name="Front Chem Biol">
        <title>Unveiling the potential of Daldinia eschscholtzii MFLUCC 19-0629 through bioactivity and bioinformatics studies for enhanced sustainable agriculture production.</title>
        <authorList>
            <person name="Brooks S."/>
            <person name="Weaver J.A."/>
            <person name="Klomchit A."/>
            <person name="Alharthi S.A."/>
            <person name="Onlamun T."/>
            <person name="Nurani R."/>
            <person name="Vong T.K."/>
            <person name="Alberti F."/>
            <person name="Greco C."/>
        </authorList>
    </citation>
    <scope>NUCLEOTIDE SEQUENCE [LARGE SCALE GENOMIC DNA]</scope>
    <source>
        <strain evidence="9">MFLUCC 19-0629</strain>
    </source>
</reference>
<dbReference type="Proteomes" id="UP001369815">
    <property type="component" value="Unassembled WGS sequence"/>
</dbReference>
<name>A0AAX6MC51_9PEZI</name>
<accession>A0AAX6MC51</accession>
<dbReference type="InterPro" id="IPR013087">
    <property type="entry name" value="Znf_C2H2_type"/>
</dbReference>
<dbReference type="SUPFAM" id="SSF57667">
    <property type="entry name" value="beta-beta-alpha zinc fingers"/>
    <property type="match status" value="3"/>
</dbReference>
<proteinExistence type="predicted"/>
<evidence type="ECO:0000256" key="5">
    <source>
        <dbReference type="ARBA" id="ARBA00023242"/>
    </source>
</evidence>
<keyword evidence="10" id="KW-1185">Reference proteome</keyword>
<dbReference type="PROSITE" id="PS00028">
    <property type="entry name" value="ZINC_FINGER_C2H2_1"/>
    <property type="match status" value="6"/>
</dbReference>
<evidence type="ECO:0000313" key="9">
    <source>
        <dbReference type="EMBL" id="KAK6950043.1"/>
    </source>
</evidence>
<feature type="domain" description="C2H2-type" evidence="8">
    <location>
        <begin position="201"/>
        <end position="237"/>
    </location>
</feature>
<evidence type="ECO:0000259" key="8">
    <source>
        <dbReference type="PROSITE" id="PS50157"/>
    </source>
</evidence>
<dbReference type="GO" id="GO:0000978">
    <property type="term" value="F:RNA polymerase II cis-regulatory region sequence-specific DNA binding"/>
    <property type="evidence" value="ECO:0007669"/>
    <property type="project" value="TreeGrafter"/>
</dbReference>
<keyword evidence="5" id="KW-0539">Nucleus</keyword>
<evidence type="ECO:0000256" key="3">
    <source>
        <dbReference type="ARBA" id="ARBA00022771"/>
    </source>
</evidence>
<evidence type="ECO:0000256" key="7">
    <source>
        <dbReference type="SAM" id="MobiDB-lite"/>
    </source>
</evidence>
<protein>
    <recommendedName>
        <fullName evidence="8">C2H2-type domain-containing protein</fullName>
    </recommendedName>
</protein>
<feature type="domain" description="C2H2-type" evidence="8">
    <location>
        <begin position="139"/>
        <end position="168"/>
    </location>
</feature>
<dbReference type="PANTHER" id="PTHR24388:SF104">
    <property type="entry name" value="AT-RICH BINDING PROTEIN-RELATED"/>
    <property type="match status" value="1"/>
</dbReference>
<evidence type="ECO:0000256" key="2">
    <source>
        <dbReference type="ARBA" id="ARBA00022737"/>
    </source>
</evidence>
<dbReference type="GO" id="GO:0000981">
    <property type="term" value="F:DNA-binding transcription factor activity, RNA polymerase II-specific"/>
    <property type="evidence" value="ECO:0007669"/>
    <property type="project" value="UniProtKB-ARBA"/>
</dbReference>
<feature type="domain" description="C2H2-type" evidence="8">
    <location>
        <begin position="78"/>
        <end position="107"/>
    </location>
</feature>
<keyword evidence="4" id="KW-0862">Zinc</keyword>
<sequence length="533" mass="59904">MKRIAIDQAEEPNGPKTKKSRAADPDSAHDFDFELDVDGVGSDVESHYAGTTSTHLANDTPLTPLSPARKFPSDLKTIKCTFPDCDKTFNRPARLVAHLRSHNGERPYKCPFPGCDKDYIEEKHLRQHVKGSHTDEREHVCAHPDCGKSFMTATRLRRHQAVHEGQERFRCRDFPPCNQSFRKHQTLQRHIRAEHLRVAPYPCDYKDGASGDACGAGFDNAGALRRHQEREHGDVRFWCDECSTQQENTEDGQPKRVGFTTMALLQAHMKQDHISCMFCGIQCNGRSALDQHIDMEHSNPKSVEERKTVACTWPGCTKTFTKKSNLNVHIRSFHEGLRFVCGEVDLSGAEDLAHWSRSNGCRESFVTKANLENHVRYVHLKYERPGQPQGSSKPKQHDPSDILQELVGVGEKSRKTLPCTISGCTAKFVHNGELEAHLQSEHIIEHALQQFANPAAADPMLPMVYGDMMQAAGNFEQAGGQNDDFWMGADTGLEGTIGQGFDEEWFHDEAEMKQLIQPNDLEGFIDPALNDLP</sequence>
<dbReference type="InterPro" id="IPR036236">
    <property type="entry name" value="Znf_C2H2_sf"/>
</dbReference>
<feature type="region of interest" description="Disordered" evidence="7">
    <location>
        <begin position="1"/>
        <end position="29"/>
    </location>
</feature>
<evidence type="ECO:0000256" key="6">
    <source>
        <dbReference type="PROSITE-ProRule" id="PRU00042"/>
    </source>
</evidence>
<feature type="domain" description="C2H2-type" evidence="8">
    <location>
        <begin position="169"/>
        <end position="200"/>
    </location>
</feature>
<dbReference type="Pfam" id="PF00096">
    <property type="entry name" value="zf-C2H2"/>
    <property type="match status" value="3"/>
</dbReference>
<dbReference type="FunFam" id="3.30.160.60:FF:000125">
    <property type="entry name" value="Putative zinc finger protein 143"/>
    <property type="match status" value="1"/>
</dbReference>
<gene>
    <name evidence="9" type="ORF">Daesc_008366</name>
</gene>
<evidence type="ECO:0000313" key="10">
    <source>
        <dbReference type="Proteomes" id="UP001369815"/>
    </source>
</evidence>
<dbReference type="GO" id="GO:0008270">
    <property type="term" value="F:zinc ion binding"/>
    <property type="evidence" value="ECO:0007669"/>
    <property type="project" value="UniProtKB-KW"/>
</dbReference>
<keyword evidence="3 6" id="KW-0863">Zinc-finger</keyword>
<evidence type="ECO:0000256" key="4">
    <source>
        <dbReference type="ARBA" id="ARBA00022833"/>
    </source>
</evidence>
<organism evidence="9 10">
    <name type="scientific">Daldinia eschscholtzii</name>
    <dbReference type="NCBI Taxonomy" id="292717"/>
    <lineage>
        <taxon>Eukaryota</taxon>
        <taxon>Fungi</taxon>
        <taxon>Dikarya</taxon>
        <taxon>Ascomycota</taxon>
        <taxon>Pezizomycotina</taxon>
        <taxon>Sordariomycetes</taxon>
        <taxon>Xylariomycetidae</taxon>
        <taxon>Xylariales</taxon>
        <taxon>Hypoxylaceae</taxon>
        <taxon>Daldinia</taxon>
    </lineage>
</organism>
<dbReference type="Gene3D" id="3.30.160.60">
    <property type="entry name" value="Classic Zinc Finger"/>
    <property type="match status" value="5"/>
</dbReference>
<dbReference type="EMBL" id="JBANMG010000008">
    <property type="protein sequence ID" value="KAK6950043.1"/>
    <property type="molecule type" value="Genomic_DNA"/>
</dbReference>
<dbReference type="InterPro" id="IPR050527">
    <property type="entry name" value="Snail/Krueppel_Znf"/>
</dbReference>
<dbReference type="SMART" id="SM00355">
    <property type="entry name" value="ZnF_C2H2"/>
    <property type="match status" value="10"/>
</dbReference>
<evidence type="ECO:0000256" key="1">
    <source>
        <dbReference type="ARBA" id="ARBA00022723"/>
    </source>
</evidence>
<dbReference type="AlphaFoldDB" id="A0AAX6MC51"/>
<keyword evidence="2" id="KW-0677">Repeat</keyword>
<keyword evidence="1" id="KW-0479">Metal-binding</keyword>
<comment type="caution">
    <text evidence="9">The sequence shown here is derived from an EMBL/GenBank/DDBJ whole genome shotgun (WGS) entry which is preliminary data.</text>
</comment>
<dbReference type="PANTHER" id="PTHR24388">
    <property type="entry name" value="ZINC FINGER PROTEIN"/>
    <property type="match status" value="1"/>
</dbReference>
<dbReference type="PROSITE" id="PS50157">
    <property type="entry name" value="ZINC_FINGER_C2H2_2"/>
    <property type="match status" value="6"/>
</dbReference>
<dbReference type="GO" id="GO:0005634">
    <property type="term" value="C:nucleus"/>
    <property type="evidence" value="ECO:0007669"/>
    <property type="project" value="UniProtKB-SubCell"/>
</dbReference>
<feature type="domain" description="C2H2-type" evidence="8">
    <location>
        <begin position="108"/>
        <end position="138"/>
    </location>
</feature>
<feature type="domain" description="C2H2-type" evidence="8">
    <location>
        <begin position="309"/>
        <end position="339"/>
    </location>
</feature>